<dbReference type="EMBL" id="MN079091">
    <property type="protein sequence ID" value="QEA04908.1"/>
    <property type="molecule type" value="Genomic_DNA"/>
</dbReference>
<gene>
    <name evidence="1" type="ORF">KBTEX_01226</name>
</gene>
<organism evidence="1">
    <name type="scientific">uncultured organism</name>
    <dbReference type="NCBI Taxonomy" id="155900"/>
    <lineage>
        <taxon>unclassified sequences</taxon>
        <taxon>environmental samples</taxon>
    </lineage>
</organism>
<proteinExistence type="predicted"/>
<evidence type="ECO:0000313" key="1">
    <source>
        <dbReference type="EMBL" id="QEA04908.1"/>
    </source>
</evidence>
<name>A0A5B8RAD6_9ZZZZ</name>
<dbReference type="AlphaFoldDB" id="A0A5B8RAD6"/>
<sequence length="86" mass="9105">MSASGSSQMRIAYSEPNTVTLPTPVTRAMGSLMSECTKSAIACLVISPSPEMKALTSRKLSLAFSTLMPCWRTTVGRRGSASASLF</sequence>
<accession>A0A5B8RAD6</accession>
<protein>
    <submittedName>
        <fullName evidence="1">Uncharacterized protein</fullName>
    </submittedName>
</protein>
<reference evidence="1" key="1">
    <citation type="submission" date="2019-06" db="EMBL/GenBank/DDBJ databases">
        <authorList>
            <person name="Murdoch R.W."/>
            <person name="Fathepure B."/>
        </authorList>
    </citation>
    <scope>NUCLEOTIDE SEQUENCE</scope>
</reference>